<dbReference type="AlphaFoldDB" id="A0A0F9U9H3"/>
<sequence>MCQQGLEQRGKIELSDKERHLIERLRLYPHGVVEVLMVNGQPERTVKIRESEKL</sequence>
<gene>
    <name evidence="1" type="ORF">LCGC14_0634250</name>
</gene>
<reference evidence="1" key="1">
    <citation type="journal article" date="2015" name="Nature">
        <title>Complex archaea that bridge the gap between prokaryotes and eukaryotes.</title>
        <authorList>
            <person name="Spang A."/>
            <person name="Saw J.H."/>
            <person name="Jorgensen S.L."/>
            <person name="Zaremba-Niedzwiedzka K."/>
            <person name="Martijn J."/>
            <person name="Lind A.E."/>
            <person name="van Eijk R."/>
            <person name="Schleper C."/>
            <person name="Guy L."/>
            <person name="Ettema T.J."/>
        </authorList>
    </citation>
    <scope>NUCLEOTIDE SEQUENCE</scope>
</reference>
<dbReference type="EMBL" id="LAZR01001123">
    <property type="protein sequence ID" value="KKN50273.1"/>
    <property type="molecule type" value="Genomic_DNA"/>
</dbReference>
<organism evidence="1">
    <name type="scientific">marine sediment metagenome</name>
    <dbReference type="NCBI Taxonomy" id="412755"/>
    <lineage>
        <taxon>unclassified sequences</taxon>
        <taxon>metagenomes</taxon>
        <taxon>ecological metagenomes</taxon>
    </lineage>
</organism>
<evidence type="ECO:0000313" key="1">
    <source>
        <dbReference type="EMBL" id="KKN50273.1"/>
    </source>
</evidence>
<name>A0A0F9U9H3_9ZZZZ</name>
<comment type="caution">
    <text evidence="1">The sequence shown here is derived from an EMBL/GenBank/DDBJ whole genome shotgun (WGS) entry which is preliminary data.</text>
</comment>
<accession>A0A0F9U9H3</accession>
<proteinExistence type="predicted"/>
<protein>
    <submittedName>
        <fullName evidence="1">Uncharacterized protein</fullName>
    </submittedName>
</protein>